<comment type="caution">
    <text evidence="4">Lacks conserved residue(s) required for the propagation of feature annotation.</text>
</comment>
<dbReference type="GO" id="GO:0160147">
    <property type="term" value="F:tRNA pseudouridine(38-40) synthase activity"/>
    <property type="evidence" value="ECO:0007669"/>
    <property type="project" value="UniProtKB-EC"/>
</dbReference>
<comment type="catalytic activity">
    <reaction evidence="4 7">
        <text>uridine(38/39/40) in tRNA = pseudouridine(38/39/40) in tRNA</text>
        <dbReference type="Rhea" id="RHEA:22376"/>
        <dbReference type="Rhea" id="RHEA-COMP:10085"/>
        <dbReference type="Rhea" id="RHEA-COMP:10087"/>
        <dbReference type="ChEBI" id="CHEBI:65314"/>
        <dbReference type="ChEBI" id="CHEBI:65315"/>
        <dbReference type="EC" id="5.4.99.12"/>
    </reaction>
</comment>
<feature type="active site" description="Nucleophile" evidence="4 5">
    <location>
        <position position="52"/>
    </location>
</feature>
<evidence type="ECO:0000256" key="2">
    <source>
        <dbReference type="ARBA" id="ARBA00022694"/>
    </source>
</evidence>
<dbReference type="GO" id="GO:0003723">
    <property type="term" value="F:RNA binding"/>
    <property type="evidence" value="ECO:0007669"/>
    <property type="project" value="InterPro"/>
</dbReference>
<dbReference type="HAMAP" id="MF_00171">
    <property type="entry name" value="TruA"/>
    <property type="match status" value="1"/>
</dbReference>
<evidence type="ECO:0000256" key="1">
    <source>
        <dbReference type="ARBA" id="ARBA00009375"/>
    </source>
</evidence>
<dbReference type="InterPro" id="IPR001406">
    <property type="entry name" value="PsdUridine_synth_TruA"/>
</dbReference>
<evidence type="ECO:0000256" key="3">
    <source>
        <dbReference type="ARBA" id="ARBA00023235"/>
    </source>
</evidence>
<dbReference type="AlphaFoldDB" id="D1B5U1"/>
<keyword evidence="10" id="KW-1185">Reference proteome</keyword>
<dbReference type="Gene3D" id="3.30.70.660">
    <property type="entry name" value="Pseudouridine synthase I, catalytic domain, C-terminal subdomain"/>
    <property type="match status" value="1"/>
</dbReference>
<comment type="function">
    <text evidence="4">Formation of pseudouridine at positions 38, 39 and 40 in the anticodon stem and loop of transfer RNAs.</text>
</comment>
<evidence type="ECO:0000256" key="7">
    <source>
        <dbReference type="RuleBase" id="RU003792"/>
    </source>
</evidence>
<dbReference type="Gene3D" id="3.30.70.580">
    <property type="entry name" value="Pseudouridine synthase I, catalytic domain, N-terminal subdomain"/>
    <property type="match status" value="1"/>
</dbReference>
<dbReference type="EMBL" id="CP001818">
    <property type="protein sequence ID" value="ACZ19382.1"/>
    <property type="molecule type" value="Genomic_DNA"/>
</dbReference>
<evidence type="ECO:0000313" key="10">
    <source>
        <dbReference type="Proteomes" id="UP000002030"/>
    </source>
</evidence>
<keyword evidence="3 4" id="KW-0413">Isomerase</keyword>
<dbReference type="InterPro" id="IPR020103">
    <property type="entry name" value="PsdUridine_synth_cat_dom_sf"/>
</dbReference>
<sequence>MFRYAAQVSYVGSCFAGFQRQPNLVTVQGALEESLSALAGEGVTCTGAGRTDAGVHARGQVVHFDMPSRWDLERLRLAIRARLPRGLEVIRLAEVPGDFHARFDARWREYRYLVWNARWCYPHMEPYVWPVRRHLDLGVLRELAGMCLGRRDFGAFCRSADRPDDSVRTMMRCSVRRFGHLLVFTFRADGFLTNMIRILVGTMLEVEAGRMSRERFASLLEGGHRSRAGRTCPPQGLFFWRVGYDPSPWGP</sequence>
<dbReference type="SUPFAM" id="SSF55120">
    <property type="entry name" value="Pseudouridine synthase"/>
    <property type="match status" value="1"/>
</dbReference>
<dbReference type="FunFam" id="3.30.70.580:FF:000001">
    <property type="entry name" value="tRNA pseudouridine synthase A"/>
    <property type="match status" value="1"/>
</dbReference>
<protein>
    <recommendedName>
        <fullName evidence="4">tRNA pseudouridine synthase A</fullName>
        <ecNumber evidence="4">5.4.99.12</ecNumber>
    </recommendedName>
    <alternativeName>
        <fullName evidence="4">tRNA pseudouridine(38-40) synthase</fullName>
    </alternativeName>
    <alternativeName>
        <fullName evidence="4">tRNA pseudouridylate synthase I</fullName>
    </alternativeName>
    <alternativeName>
        <fullName evidence="4">tRNA-uridine isomerase I</fullName>
    </alternativeName>
</protein>
<comment type="similarity">
    <text evidence="1 4 7">Belongs to the tRNA pseudouridine synthase TruA family.</text>
</comment>
<dbReference type="Pfam" id="PF01416">
    <property type="entry name" value="PseudoU_synth_1"/>
    <property type="match status" value="2"/>
</dbReference>
<dbReference type="KEGG" id="tai:Taci_1150"/>
<dbReference type="CDD" id="cd02570">
    <property type="entry name" value="PseudoU_synth_EcTruA"/>
    <property type="match status" value="1"/>
</dbReference>
<dbReference type="PATRIC" id="fig|525903.6.peg.1150"/>
<dbReference type="GO" id="GO:0031119">
    <property type="term" value="P:tRNA pseudouridine synthesis"/>
    <property type="evidence" value="ECO:0007669"/>
    <property type="project" value="UniProtKB-UniRule"/>
</dbReference>
<dbReference type="EnsemblBacteria" id="ACZ19382">
    <property type="protein sequence ID" value="ACZ19382"/>
    <property type="gene ID" value="Taci_1150"/>
</dbReference>
<dbReference type="InterPro" id="IPR020094">
    <property type="entry name" value="TruA/RsuA/RluB/E/F_N"/>
</dbReference>
<comment type="subunit">
    <text evidence="4">Homodimer.</text>
</comment>
<dbReference type="Proteomes" id="UP000002030">
    <property type="component" value="Chromosome"/>
</dbReference>
<dbReference type="eggNOG" id="COG0101">
    <property type="taxonomic scope" value="Bacteria"/>
</dbReference>
<dbReference type="PANTHER" id="PTHR11142">
    <property type="entry name" value="PSEUDOURIDYLATE SYNTHASE"/>
    <property type="match status" value="1"/>
</dbReference>
<dbReference type="PIRSF" id="PIRSF001430">
    <property type="entry name" value="tRNA_psdUrid_synth"/>
    <property type="match status" value="1"/>
</dbReference>
<evidence type="ECO:0000313" key="9">
    <source>
        <dbReference type="EMBL" id="ACZ19382.1"/>
    </source>
</evidence>
<dbReference type="InterPro" id="IPR020095">
    <property type="entry name" value="PsdUridine_synth_TruA_C"/>
</dbReference>
<dbReference type="EC" id="5.4.99.12" evidence="4"/>
<evidence type="ECO:0000259" key="8">
    <source>
        <dbReference type="Pfam" id="PF01416"/>
    </source>
</evidence>
<dbReference type="STRING" id="525903.Taci_1150"/>
<name>D1B5U1_THEAS</name>
<feature type="binding site" evidence="4 6">
    <location>
        <position position="110"/>
    </location>
    <ligand>
        <name>substrate</name>
    </ligand>
</feature>
<feature type="domain" description="Pseudouridine synthase I TruA alpha/beta" evidence="8">
    <location>
        <begin position="147"/>
        <end position="245"/>
    </location>
</feature>
<feature type="domain" description="Pseudouridine synthase I TruA alpha/beta" evidence="8">
    <location>
        <begin position="7"/>
        <end position="104"/>
    </location>
</feature>
<evidence type="ECO:0000256" key="4">
    <source>
        <dbReference type="HAMAP-Rule" id="MF_00171"/>
    </source>
</evidence>
<dbReference type="RefSeq" id="WP_012869897.1">
    <property type="nucleotide sequence ID" value="NC_013522.1"/>
</dbReference>
<dbReference type="PANTHER" id="PTHR11142:SF0">
    <property type="entry name" value="TRNA PSEUDOURIDINE SYNTHASE-LIKE 1"/>
    <property type="match status" value="1"/>
</dbReference>
<evidence type="ECO:0000256" key="5">
    <source>
        <dbReference type="PIRSR" id="PIRSR001430-1"/>
    </source>
</evidence>
<accession>D1B5U1</accession>
<reference evidence="9 10" key="1">
    <citation type="journal article" date="2009" name="Stand. Genomic Sci.">
        <title>Complete genome sequence of Thermanaerovibrio acidaminovorans type strain (Su883).</title>
        <authorList>
            <person name="Chovatia M."/>
            <person name="Sikorski J."/>
            <person name="Schroder M."/>
            <person name="Lapidus A."/>
            <person name="Nolan M."/>
            <person name="Tice H."/>
            <person name="Glavina Del Rio T."/>
            <person name="Copeland A."/>
            <person name="Cheng J.F."/>
            <person name="Lucas S."/>
            <person name="Chen F."/>
            <person name="Bruce D."/>
            <person name="Goodwin L."/>
            <person name="Pitluck S."/>
            <person name="Ivanova N."/>
            <person name="Mavromatis K."/>
            <person name="Ovchinnikova G."/>
            <person name="Pati A."/>
            <person name="Chen A."/>
            <person name="Palaniappan K."/>
            <person name="Land M."/>
            <person name="Hauser L."/>
            <person name="Chang Y.J."/>
            <person name="Jeffries C.D."/>
            <person name="Chain P."/>
            <person name="Saunders E."/>
            <person name="Detter J.C."/>
            <person name="Brettin T."/>
            <person name="Rohde M."/>
            <person name="Goker M."/>
            <person name="Spring S."/>
            <person name="Bristow J."/>
            <person name="Markowitz V."/>
            <person name="Hugenholtz P."/>
            <person name="Kyrpides N.C."/>
            <person name="Klenk H.P."/>
            <person name="Eisen J.A."/>
        </authorList>
    </citation>
    <scope>NUCLEOTIDE SEQUENCE [LARGE SCALE GENOMIC DNA]</scope>
    <source>
        <strain evidence="10">ATCC 49978 / DSM 6589 / Su883</strain>
    </source>
</reference>
<dbReference type="OrthoDB" id="9811823at2"/>
<dbReference type="InterPro" id="IPR020097">
    <property type="entry name" value="PsdUridine_synth_TruA_a/b_dom"/>
</dbReference>
<gene>
    <name evidence="4" type="primary">truA</name>
    <name evidence="9" type="ordered locus">Taci_1150</name>
</gene>
<proteinExistence type="inferred from homology"/>
<keyword evidence="2 4" id="KW-0819">tRNA processing</keyword>
<organism evidence="9 10">
    <name type="scientific">Thermanaerovibrio acidaminovorans (strain ATCC 49978 / DSM 6589 / Su883)</name>
    <name type="common">Selenomonas acidaminovorans</name>
    <dbReference type="NCBI Taxonomy" id="525903"/>
    <lineage>
        <taxon>Bacteria</taxon>
        <taxon>Thermotogati</taxon>
        <taxon>Synergistota</taxon>
        <taxon>Synergistia</taxon>
        <taxon>Synergistales</taxon>
        <taxon>Synergistaceae</taxon>
        <taxon>Thermanaerovibrio</taxon>
    </lineage>
</organism>
<evidence type="ECO:0000256" key="6">
    <source>
        <dbReference type="PIRSR" id="PIRSR001430-2"/>
    </source>
</evidence>
<dbReference type="NCBIfam" id="TIGR00071">
    <property type="entry name" value="hisT_truA"/>
    <property type="match status" value="1"/>
</dbReference>
<dbReference type="HOGENOM" id="CLU_014673_0_1_0"/>